<dbReference type="EMBL" id="FZNO01000012">
    <property type="protein sequence ID" value="SNR54884.1"/>
    <property type="molecule type" value="Genomic_DNA"/>
</dbReference>
<dbReference type="Proteomes" id="UP000198403">
    <property type="component" value="Unassembled WGS sequence"/>
</dbReference>
<name>A0A238X943_9ACTN</name>
<accession>A0A238X943</accession>
<dbReference type="OrthoDB" id="9811812at2"/>
<evidence type="ECO:0008006" key="4">
    <source>
        <dbReference type="Google" id="ProtNLM"/>
    </source>
</evidence>
<evidence type="ECO:0000256" key="1">
    <source>
        <dbReference type="SAM" id="MobiDB-lite"/>
    </source>
</evidence>
<proteinExistence type="predicted"/>
<gene>
    <name evidence="2" type="ORF">SAMN06272737_11227</name>
</gene>
<evidence type="ECO:0000313" key="2">
    <source>
        <dbReference type="EMBL" id="SNR54884.1"/>
    </source>
</evidence>
<dbReference type="AlphaFoldDB" id="A0A238X943"/>
<organism evidence="2 3">
    <name type="scientific">Blastococcus mobilis</name>
    <dbReference type="NCBI Taxonomy" id="1938746"/>
    <lineage>
        <taxon>Bacteria</taxon>
        <taxon>Bacillati</taxon>
        <taxon>Actinomycetota</taxon>
        <taxon>Actinomycetes</taxon>
        <taxon>Geodermatophilales</taxon>
        <taxon>Geodermatophilaceae</taxon>
        <taxon>Blastococcus</taxon>
    </lineage>
</organism>
<sequence>MITLPGRTGDSGRPPGESDGWDELLVQLSPEVAALVSAADELVRRTDPEVVRVVWPHQKTVGYGVGPKKMSEHYAYLAVHPRHVNLGCNYGAHLGDGGLLEGTGQNMRKMTVRSVEALDDARLVPLLRAARRERLTALGRA</sequence>
<reference evidence="2 3" key="1">
    <citation type="submission" date="2017-06" db="EMBL/GenBank/DDBJ databases">
        <authorList>
            <person name="Kim H.J."/>
            <person name="Triplett B.A."/>
        </authorList>
    </citation>
    <scope>NUCLEOTIDE SEQUENCE [LARGE SCALE GENOMIC DNA]</scope>
    <source>
        <strain evidence="2 3">DSM 44272</strain>
    </source>
</reference>
<feature type="region of interest" description="Disordered" evidence="1">
    <location>
        <begin position="1"/>
        <end position="21"/>
    </location>
</feature>
<keyword evidence="3" id="KW-1185">Reference proteome</keyword>
<dbReference type="RefSeq" id="WP_089336840.1">
    <property type="nucleotide sequence ID" value="NZ_FZNO01000012.1"/>
</dbReference>
<evidence type="ECO:0000313" key="3">
    <source>
        <dbReference type="Proteomes" id="UP000198403"/>
    </source>
</evidence>
<protein>
    <recommendedName>
        <fullName evidence="4">YdhG-like domain-containing protein</fullName>
    </recommendedName>
</protein>